<dbReference type="Proteomes" id="UP001220324">
    <property type="component" value="Unassembled WGS sequence"/>
</dbReference>
<sequence>MSTPSKTPTPIKKGHITQDELLGMSASEVRLLLLASVVQDKDGKPDAEKIAKMCNFTVGSTKVLIPKAKKKLIANIDDGSIPFKSPAAKPVSAKPTKAAPDKSTAPKTPVAKRARKRKAEPKDDEEEDKFEALVRADSSEPEQQQEALEQCQDDV</sequence>
<reference evidence="2 3" key="1">
    <citation type="journal article" date="2023" name="IMA Fungus">
        <title>Comparative genomic study of the Penicillium genus elucidates a diverse pangenome and 15 lateral gene transfer events.</title>
        <authorList>
            <person name="Petersen C."/>
            <person name="Sorensen T."/>
            <person name="Nielsen M.R."/>
            <person name="Sondergaard T.E."/>
            <person name="Sorensen J.L."/>
            <person name="Fitzpatrick D.A."/>
            <person name="Frisvad J.C."/>
            <person name="Nielsen K.L."/>
        </authorList>
    </citation>
    <scope>NUCLEOTIDE SEQUENCE [LARGE SCALE GENOMIC DNA]</scope>
    <source>
        <strain evidence="2 3">IBT 35679</strain>
    </source>
</reference>
<dbReference type="EMBL" id="JAQIZZ010000007">
    <property type="protein sequence ID" value="KAJ5532367.1"/>
    <property type="molecule type" value="Genomic_DNA"/>
</dbReference>
<evidence type="ECO:0000256" key="1">
    <source>
        <dbReference type="SAM" id="MobiDB-lite"/>
    </source>
</evidence>
<evidence type="ECO:0000313" key="2">
    <source>
        <dbReference type="EMBL" id="KAJ5532367.1"/>
    </source>
</evidence>
<comment type="caution">
    <text evidence="2">The sequence shown here is derived from an EMBL/GenBank/DDBJ whole genome shotgun (WGS) entry which is preliminary data.</text>
</comment>
<name>A0AAD6GBR0_9EURO</name>
<organism evidence="2 3">
    <name type="scientific">Penicillium frequentans</name>
    <dbReference type="NCBI Taxonomy" id="3151616"/>
    <lineage>
        <taxon>Eukaryota</taxon>
        <taxon>Fungi</taxon>
        <taxon>Dikarya</taxon>
        <taxon>Ascomycota</taxon>
        <taxon>Pezizomycotina</taxon>
        <taxon>Eurotiomycetes</taxon>
        <taxon>Eurotiomycetidae</taxon>
        <taxon>Eurotiales</taxon>
        <taxon>Aspergillaceae</taxon>
        <taxon>Penicillium</taxon>
    </lineage>
</organism>
<evidence type="ECO:0000313" key="3">
    <source>
        <dbReference type="Proteomes" id="UP001220324"/>
    </source>
</evidence>
<feature type="compositionally biased region" description="Basic residues" evidence="1">
    <location>
        <begin position="110"/>
        <end position="119"/>
    </location>
</feature>
<proteinExistence type="predicted"/>
<protein>
    <submittedName>
        <fullName evidence="2">Uncharacterized protein</fullName>
    </submittedName>
</protein>
<feature type="region of interest" description="Disordered" evidence="1">
    <location>
        <begin position="75"/>
        <end position="155"/>
    </location>
</feature>
<gene>
    <name evidence="2" type="ORF">N7494_008919</name>
</gene>
<dbReference type="AlphaFoldDB" id="A0AAD6GBR0"/>
<keyword evidence="3" id="KW-1185">Reference proteome</keyword>
<accession>A0AAD6GBR0</accession>